<reference evidence="2" key="1">
    <citation type="submission" date="2024-07" db="EMBL/GenBank/DDBJ databases">
        <authorList>
            <person name="Kim Y.J."/>
            <person name="Jeong J.Y."/>
        </authorList>
    </citation>
    <scope>NUCLEOTIDE SEQUENCE</scope>
    <source>
        <strain evidence="2">GIHE-MW2</strain>
    </source>
</reference>
<protein>
    <submittedName>
        <fullName evidence="2">Uncharacterized protein</fullName>
    </submittedName>
</protein>
<keyword evidence="1" id="KW-0812">Transmembrane</keyword>
<feature type="transmembrane region" description="Helical" evidence="1">
    <location>
        <begin position="73"/>
        <end position="100"/>
    </location>
</feature>
<evidence type="ECO:0000313" key="2">
    <source>
        <dbReference type="EMBL" id="XCM37122.1"/>
    </source>
</evidence>
<keyword evidence="1" id="KW-0472">Membrane</keyword>
<sequence length="237" mass="27023">MLARLKPQLRIITALKPVEKIKNLPLEPLLQPLHNLNKWLLPRDRYGRRLFWGTLGFIVFLLAIAQMDQGLGFFLLLGPLLPVFILAIVGGCICFILSVGHAFKRDGHPAPLVIMVLGLYLVFKPSTPPSAEQVYFQRHQAKYQEVVELVRQEKLTHNEQCKDSLFAVPAAYQHLTATCVSVNRESSGLIVEFIPFNEDKPLVYSETRHGIQSVKNCHQEGRISKQMDRHWYICQGN</sequence>
<proteinExistence type="predicted"/>
<organism evidence="2">
    <name type="scientific">Planktothricoides raciborskii GIHE-MW2</name>
    <dbReference type="NCBI Taxonomy" id="2792601"/>
    <lineage>
        <taxon>Bacteria</taxon>
        <taxon>Bacillati</taxon>
        <taxon>Cyanobacteriota</taxon>
        <taxon>Cyanophyceae</taxon>
        <taxon>Oscillatoriophycideae</taxon>
        <taxon>Oscillatoriales</taxon>
        <taxon>Oscillatoriaceae</taxon>
        <taxon>Planktothricoides</taxon>
    </lineage>
</organism>
<accession>A0AAU8JE83</accession>
<gene>
    <name evidence="2" type="ORF">ABWT76_005936</name>
</gene>
<name>A0AAU8JE83_9CYAN</name>
<dbReference type="RefSeq" id="WP_354635399.1">
    <property type="nucleotide sequence ID" value="NZ_CP159837.1"/>
</dbReference>
<dbReference type="AlphaFoldDB" id="A0AAU8JE83"/>
<dbReference type="EMBL" id="CP159837">
    <property type="protein sequence ID" value="XCM37122.1"/>
    <property type="molecule type" value="Genomic_DNA"/>
</dbReference>
<keyword evidence="1" id="KW-1133">Transmembrane helix</keyword>
<evidence type="ECO:0000256" key="1">
    <source>
        <dbReference type="SAM" id="Phobius"/>
    </source>
</evidence>
<feature type="transmembrane region" description="Helical" evidence="1">
    <location>
        <begin position="50"/>
        <end position="67"/>
    </location>
</feature>